<accession>A0A1H1P8H6</accession>
<dbReference type="Proteomes" id="UP000199700">
    <property type="component" value="Chromosome"/>
</dbReference>
<sequence length="69" mass="7323">MSSRLAVIVGTNRTLPLLMSSHATTCPSTAKAMRYIHDFGPIPARWRPPVNCAMIAEVTAAEAVAQANG</sequence>
<dbReference type="EMBL" id="LT629739">
    <property type="protein sequence ID" value="SDS07453.1"/>
    <property type="molecule type" value="Genomic_DNA"/>
</dbReference>
<proteinExistence type="predicted"/>
<name>A0A1H1P8H6_BRESA</name>
<evidence type="ECO:0000313" key="1">
    <source>
        <dbReference type="EMBL" id="SDS07453.1"/>
    </source>
</evidence>
<protein>
    <submittedName>
        <fullName evidence="1">Uncharacterized protein</fullName>
    </submittedName>
</protein>
<keyword evidence="2" id="KW-1185">Reference proteome</keyword>
<dbReference type="AlphaFoldDB" id="A0A1H1P8H6"/>
<evidence type="ECO:0000313" key="2">
    <source>
        <dbReference type="Proteomes" id="UP000199700"/>
    </source>
</evidence>
<gene>
    <name evidence="1" type="ORF">SAMN04489751_1163</name>
</gene>
<reference evidence="1" key="1">
    <citation type="submission" date="2016-10" db="EMBL/GenBank/DDBJ databases">
        <authorList>
            <person name="Varghese N."/>
            <person name="Submissions S."/>
        </authorList>
    </citation>
    <scope>NUCLEOTIDE SEQUENCE [LARGE SCALE GENOMIC DNA]</scope>
    <source>
        <strain evidence="1">DSM 22082</strain>
    </source>
</reference>
<organism evidence="1 2">
    <name type="scientific">Brevibacterium sandarakinum</name>
    <dbReference type="NCBI Taxonomy" id="629680"/>
    <lineage>
        <taxon>Bacteria</taxon>
        <taxon>Bacillati</taxon>
        <taxon>Actinomycetota</taxon>
        <taxon>Actinomycetes</taxon>
        <taxon>Micrococcales</taxon>
        <taxon>Brevibacteriaceae</taxon>
        <taxon>Brevibacterium</taxon>
    </lineage>
</organism>